<evidence type="ECO:0000256" key="7">
    <source>
        <dbReference type="SAM" id="MobiDB-lite"/>
    </source>
</evidence>
<keyword evidence="11" id="KW-1185">Reference proteome</keyword>
<feature type="region of interest" description="Disordered" evidence="7">
    <location>
        <begin position="619"/>
        <end position="643"/>
    </location>
</feature>
<gene>
    <name evidence="10" type="ORF">EWH70_02655</name>
</gene>
<feature type="region of interest" description="Disordered" evidence="7">
    <location>
        <begin position="324"/>
        <end position="346"/>
    </location>
</feature>
<keyword evidence="2" id="KW-1003">Cell membrane</keyword>
<keyword evidence="4 8" id="KW-1133">Transmembrane helix</keyword>
<comment type="caution">
    <text evidence="10">The sequence shown here is derived from an EMBL/GenBank/DDBJ whole genome shotgun (WGS) entry which is preliminary data.</text>
</comment>
<evidence type="ECO:0000313" key="11">
    <source>
        <dbReference type="Proteomes" id="UP000292003"/>
    </source>
</evidence>
<feature type="transmembrane region" description="Helical" evidence="8">
    <location>
        <begin position="109"/>
        <end position="130"/>
    </location>
</feature>
<feature type="domain" description="Integral membrane bound transporter" evidence="9">
    <location>
        <begin position="363"/>
        <end position="488"/>
    </location>
</feature>
<dbReference type="InterPro" id="IPR049453">
    <property type="entry name" value="Memb_transporter_dom"/>
</dbReference>
<reference evidence="10 11" key="1">
    <citation type="submission" date="2019-02" db="EMBL/GenBank/DDBJ databases">
        <title>Draft genome sequence of Amycolatopsis sp. 8-3EHSu isolated from roots of Suaeda maritima.</title>
        <authorList>
            <person name="Duangmal K."/>
            <person name="Chantavorakit T."/>
        </authorList>
    </citation>
    <scope>NUCLEOTIDE SEQUENCE [LARGE SCALE GENOMIC DNA]</scope>
    <source>
        <strain evidence="10 11">8-3EHSu</strain>
    </source>
</reference>
<evidence type="ECO:0000259" key="9">
    <source>
        <dbReference type="Pfam" id="PF13515"/>
    </source>
</evidence>
<comment type="subcellular location">
    <subcellularLocation>
        <location evidence="1">Cell membrane</location>
        <topology evidence="1">Multi-pass membrane protein</topology>
    </subcellularLocation>
</comment>
<dbReference type="GO" id="GO:0005886">
    <property type="term" value="C:plasma membrane"/>
    <property type="evidence" value="ECO:0007669"/>
    <property type="project" value="UniProtKB-SubCell"/>
</dbReference>
<evidence type="ECO:0000256" key="1">
    <source>
        <dbReference type="ARBA" id="ARBA00004651"/>
    </source>
</evidence>
<evidence type="ECO:0000256" key="8">
    <source>
        <dbReference type="SAM" id="Phobius"/>
    </source>
</evidence>
<evidence type="ECO:0000256" key="3">
    <source>
        <dbReference type="ARBA" id="ARBA00022692"/>
    </source>
</evidence>
<feature type="transmembrane region" description="Helical" evidence="8">
    <location>
        <begin position="447"/>
        <end position="467"/>
    </location>
</feature>
<feature type="transmembrane region" description="Helical" evidence="8">
    <location>
        <begin position="59"/>
        <end position="78"/>
    </location>
</feature>
<comment type="similarity">
    <text evidence="6">Belongs to the YccS/YhfK family.</text>
</comment>
<evidence type="ECO:0000256" key="2">
    <source>
        <dbReference type="ARBA" id="ARBA00022475"/>
    </source>
</evidence>
<feature type="transmembrane region" description="Helical" evidence="8">
    <location>
        <begin position="136"/>
        <end position="155"/>
    </location>
</feature>
<evidence type="ECO:0000256" key="5">
    <source>
        <dbReference type="ARBA" id="ARBA00023136"/>
    </source>
</evidence>
<accession>A0A4Q7JGE0</accession>
<proteinExistence type="inferred from homology"/>
<dbReference type="EMBL" id="SFCC01000001">
    <property type="protein sequence ID" value="RZQ66143.1"/>
    <property type="molecule type" value="Genomic_DNA"/>
</dbReference>
<dbReference type="PANTHER" id="PTHR30509">
    <property type="entry name" value="P-HYDROXYBENZOIC ACID EFFLUX PUMP SUBUNIT-RELATED"/>
    <property type="match status" value="1"/>
</dbReference>
<feature type="compositionally biased region" description="Basic and acidic residues" evidence="7">
    <location>
        <begin position="325"/>
        <end position="344"/>
    </location>
</feature>
<dbReference type="PANTHER" id="PTHR30509:SF9">
    <property type="entry name" value="MULTIDRUG RESISTANCE PROTEIN MDTO"/>
    <property type="match status" value="1"/>
</dbReference>
<dbReference type="AlphaFoldDB" id="A0A4Q7JGE0"/>
<protein>
    <submittedName>
        <fullName evidence="10">FUSC family protein</fullName>
    </submittedName>
</protein>
<evidence type="ECO:0000313" key="10">
    <source>
        <dbReference type="EMBL" id="RZQ66143.1"/>
    </source>
</evidence>
<feature type="transmembrane region" description="Helical" evidence="8">
    <location>
        <begin position="84"/>
        <end position="102"/>
    </location>
</feature>
<dbReference type="Proteomes" id="UP000292003">
    <property type="component" value="Unassembled WGS sequence"/>
</dbReference>
<sequence>MVASDPGLIRLRLGATALLGIVVAVAALAPFGLPLTVLMVGAIAAMLSAFTVNDPTPGAQAVTLVLVFVAGGLALTVASLGSAVPPLDSIVFVLLIFVAVFAQRWGSRGIALGSATFFLFFFAMFLQTHLTQVPTLLVALAVGVAANALIRFAVLPRRPAAELLRVRRAFRARLAAVVRAAQGYLESAGSDRANRQLRRAANRMHECVLMIEDTAPDVIDEAAADTLRRRAIEVELAVEWFTITVRRTCVADLDAENLADLIGWLRRLGALIERDPRELPVISETGEFSEMLVRGSKLGGDTQPGDQLRRAIAQLALADVNAQRVAEHTGEPEETDKPEPEPKPWFDNTTRSAIQAVVGGGLAVIGGELVSSQRWYWAVLTVFVVFLGTASAGATVVKGMRRLAGTLVGLFGGVLAALLVAGNTPATLVLLLLCVFGMVYTARVSQVVMAFFITSMLGLLYSLLGTFSLEVLWIRLAETAVGAAAGMIAALLVLPIRTQAALREDVNTLLEDLREFTDRARGLLTGTENVDIVELSRNLDRDVDKVRTTIEPLTHPTNVSSARRDHGWHVLGTCEAIGFRARHVAARAQPGLFAGDDAFTATMDRLRGSIDDLLTEVRSTHPTGVPADRPESTGPPAEKTSDPVRRSLLSSLDQLDAELAGLGRAFGRT</sequence>
<evidence type="ECO:0000256" key="4">
    <source>
        <dbReference type="ARBA" id="ARBA00022989"/>
    </source>
</evidence>
<dbReference type="OrthoDB" id="7431670at2"/>
<feature type="transmembrane region" description="Helical" evidence="8">
    <location>
        <begin position="12"/>
        <end position="29"/>
    </location>
</feature>
<evidence type="ECO:0000256" key="6">
    <source>
        <dbReference type="ARBA" id="ARBA00043993"/>
    </source>
</evidence>
<keyword evidence="5 8" id="KW-0472">Membrane</keyword>
<keyword evidence="3 8" id="KW-0812">Transmembrane</keyword>
<organism evidence="10 11">
    <name type="scientific">Amycolatopsis suaedae</name>
    <dbReference type="NCBI Taxonomy" id="2510978"/>
    <lineage>
        <taxon>Bacteria</taxon>
        <taxon>Bacillati</taxon>
        <taxon>Actinomycetota</taxon>
        <taxon>Actinomycetes</taxon>
        <taxon>Pseudonocardiales</taxon>
        <taxon>Pseudonocardiaceae</taxon>
        <taxon>Amycolatopsis</taxon>
    </lineage>
</organism>
<dbReference type="Pfam" id="PF13515">
    <property type="entry name" value="FUSC_2"/>
    <property type="match status" value="1"/>
</dbReference>
<feature type="transmembrane region" description="Helical" evidence="8">
    <location>
        <begin position="473"/>
        <end position="494"/>
    </location>
</feature>
<name>A0A4Q7JGE0_9PSEU</name>
<feature type="transmembrane region" description="Helical" evidence="8">
    <location>
        <begin position="376"/>
        <end position="396"/>
    </location>
</feature>